<dbReference type="EMBL" id="ONZQ02000020">
    <property type="protein sequence ID" value="SPO07349.1"/>
    <property type="molecule type" value="Genomic_DNA"/>
</dbReference>
<name>A0AAE8SZV1_9PEZI</name>
<organism evidence="2 3">
    <name type="scientific">Cephalotrichum gorgonifer</name>
    <dbReference type="NCBI Taxonomy" id="2041049"/>
    <lineage>
        <taxon>Eukaryota</taxon>
        <taxon>Fungi</taxon>
        <taxon>Dikarya</taxon>
        <taxon>Ascomycota</taxon>
        <taxon>Pezizomycotina</taxon>
        <taxon>Sordariomycetes</taxon>
        <taxon>Hypocreomycetidae</taxon>
        <taxon>Microascales</taxon>
        <taxon>Microascaceae</taxon>
        <taxon>Cephalotrichum</taxon>
    </lineage>
</organism>
<protein>
    <submittedName>
        <fullName evidence="2">Uncharacterized protein</fullName>
    </submittedName>
</protein>
<proteinExistence type="predicted"/>
<reference evidence="2" key="1">
    <citation type="submission" date="2018-03" db="EMBL/GenBank/DDBJ databases">
        <authorList>
            <person name="Guldener U."/>
        </authorList>
    </citation>
    <scope>NUCLEOTIDE SEQUENCE</scope>
</reference>
<evidence type="ECO:0000313" key="2">
    <source>
        <dbReference type="EMBL" id="SPO07349.1"/>
    </source>
</evidence>
<sequence length="1327" mass="147662">MAVRSQRPNRPGRHQILSSRNVAGTVEQLQQTQSTEPRSLAIVYFCRGLRRDAYFQPFWDAVGGAVGLAGLMAEFSLRDVRSICKNLGVTASAKKARPERQAGLAQLVRLLYDDGPGRRDLRPLREYYQDIVPACDLDLVREWDRNGHDWSSFQRVCILRNHPAWYQERFLKDLSFLAGSKQRTSTASQLFQSDLEYAETVLSTLIGNKEGVADVPSDFMSVYIMPLLRRLAHPRKYDDGTRDKFLTLVVRCVDVHSRELTSRRGHTLDLVRYAIQRWTDARGSEASAATKQQTELCVGRLVELISTPRNQLIQSLQDIYSGLLLNRKTHAHSYQLLRLILRHARGYELDIDDGSAPGLSRLKDLTARDVPGTGNLWPMGLFLHLDVENATGLFERLSAADTTGNFLAPEIHYSTKTILEQKKFSTSYGDAEIVRYLLLAKSSRNRRAEDTSPWLARARILVRERRKKAEEGREWHHREFWATSAINLCVAAGDMEMLDDTIVWARRFNNQPMVAKALYGPSTFGTDEIRDLLSAVPGEDKDDGPDAAMVRRAVETSGRILIHLMETIKMCLSKHPAENRDWGTLMRLLKLVVDRRLEEKNAASFEALFEPALGSGYVGSGAVEAVWKPTIEGLVVAEGILSESSHLRIEATGTYLLQKFPGKSGDIRADLASFLLHKMKMHLGPHQLRLQVYKVVEVVVGIAKSNQPWLAIPFICDFILDGEADDSAWHRQLLSLPFLSSLPHKAASGLLHSMAEAMRERMREQNARPREKRGADNGEKKAVPSPPAIKVTTVKMMAQLLENSQFVGPSAACDMLLGLLGEARHIDILVSITSSLLSLLKRPAPAQSPDIHTRILNALEERLSPVLPRLSQHKSVSEADWAAVESGEADLPDVAEETPLTSLLASENYDSDSKMSDEAKARLIELLIRIPAQSARFNDRWNKIFLARNGFSLPDERLPSSPACLSVTVRLLTRFPAYFPASTLIMLRDMALTNLNSPPGIARVTEAVKANRDLVNSNAGRHWLAQFDSSGTKAVERFGILAAASLLHRADALSVSKRDRSITVRMVQESILAVADRIIESQAPAGTFERLQNYLHSGQFDNRESWLAWLENCMPVLRTMANKVDELRARRPVPKVLPSSFKLRLAMLPIPNFKQPKDLALAEEIDTLVSALAALVEWLVGRGVPYHHDFSQLKTRLGGGLKLGDYSRVAVGLGRLGGGSVAEEEGAGGGLTVAGYLMLELAGHLLAQRGALGEEFSAVPEVKRMVVEWVGSDDELIRLTGAAVEKESKVVSLRGDHRWGEPSEDFSWDARSPPGFSAWKEAMGGDW</sequence>
<accession>A0AAE8SZV1</accession>
<comment type="caution">
    <text evidence="2">The sequence shown here is derived from an EMBL/GenBank/DDBJ whole genome shotgun (WGS) entry which is preliminary data.</text>
</comment>
<evidence type="ECO:0000313" key="3">
    <source>
        <dbReference type="Proteomes" id="UP001187682"/>
    </source>
</evidence>
<feature type="compositionally biased region" description="Basic and acidic residues" evidence="1">
    <location>
        <begin position="759"/>
        <end position="782"/>
    </location>
</feature>
<gene>
    <name evidence="2" type="ORF">DNG_10043</name>
</gene>
<keyword evidence="3" id="KW-1185">Reference proteome</keyword>
<feature type="region of interest" description="Disordered" evidence="1">
    <location>
        <begin position="759"/>
        <end position="787"/>
    </location>
</feature>
<evidence type="ECO:0000256" key="1">
    <source>
        <dbReference type="SAM" id="MobiDB-lite"/>
    </source>
</evidence>
<dbReference type="Proteomes" id="UP001187682">
    <property type="component" value="Unassembled WGS sequence"/>
</dbReference>